<dbReference type="RefSeq" id="WP_163387074.1">
    <property type="nucleotide sequence ID" value="NZ_JAUFQS010000008.1"/>
</dbReference>
<dbReference type="SUPFAM" id="SSF52540">
    <property type="entry name" value="P-loop containing nucleoside triphosphate hydrolases"/>
    <property type="match status" value="2"/>
</dbReference>
<keyword evidence="3" id="KW-0378">Hydrolase</keyword>
<dbReference type="InterPro" id="IPR047187">
    <property type="entry name" value="SF1_C_Upf1"/>
</dbReference>
<dbReference type="InterPro" id="IPR027417">
    <property type="entry name" value="P-loop_NTPase"/>
</dbReference>
<comment type="similarity">
    <text evidence="1">Belongs to the DNA2/NAM7 helicase family.</text>
</comment>
<dbReference type="InterPro" id="IPR025103">
    <property type="entry name" value="DUF4011"/>
</dbReference>
<evidence type="ECO:0000256" key="4">
    <source>
        <dbReference type="ARBA" id="ARBA00022806"/>
    </source>
</evidence>
<dbReference type="Pfam" id="PF13195">
    <property type="entry name" value="DUF4011"/>
    <property type="match status" value="1"/>
</dbReference>
<name>A0ABT8C8N3_9BACT</name>
<protein>
    <submittedName>
        <fullName evidence="9">AAA domain-containing protein</fullName>
    </submittedName>
</protein>
<keyword evidence="2" id="KW-0547">Nucleotide-binding</keyword>
<dbReference type="InterPro" id="IPR041679">
    <property type="entry name" value="DNA2/NAM7-like_C"/>
</dbReference>
<evidence type="ECO:0000256" key="3">
    <source>
        <dbReference type="ARBA" id="ARBA00022801"/>
    </source>
</evidence>
<keyword evidence="5" id="KW-0067">ATP-binding</keyword>
<evidence type="ECO:0000256" key="2">
    <source>
        <dbReference type="ARBA" id="ARBA00022741"/>
    </source>
</evidence>
<feature type="domain" description="DNA2/NAM7 helicase-like C-terminal" evidence="8">
    <location>
        <begin position="1012"/>
        <end position="1182"/>
    </location>
</feature>
<dbReference type="PANTHER" id="PTHR43788:SF8">
    <property type="entry name" value="DNA-BINDING PROTEIN SMUBP-2"/>
    <property type="match status" value="1"/>
</dbReference>
<keyword evidence="10" id="KW-1185">Reference proteome</keyword>
<accession>A0ABT8C8N3</accession>
<gene>
    <name evidence="9" type="ORF">QWZ15_10055</name>
</gene>
<evidence type="ECO:0000313" key="10">
    <source>
        <dbReference type="Proteomes" id="UP001236663"/>
    </source>
</evidence>
<dbReference type="CDD" id="cd18808">
    <property type="entry name" value="SF1_C_Upf1"/>
    <property type="match status" value="1"/>
</dbReference>
<feature type="domain" description="DNA2/NAM7 helicase helicase" evidence="7">
    <location>
        <begin position="290"/>
        <end position="367"/>
    </location>
</feature>
<dbReference type="Proteomes" id="UP001236663">
    <property type="component" value="Unassembled WGS sequence"/>
</dbReference>
<dbReference type="Pfam" id="PF13087">
    <property type="entry name" value="AAA_12"/>
    <property type="match status" value="1"/>
</dbReference>
<sequence length="1332" mass="155229">MLKDVFKVYLNRLVDLSSNNRSIFLPKIIQYQMIDLKDFHFLNNHPSFFYITELLGRKRSIPLIQVLDSRDKNVNQLSLRLKRLQHQVRFAVEETGEKSLFVGWPFVEGKLGNEQLIRCPLIFFPVDLVLEDKTWYLKKSVGELPFLNPSFLLAYSQALGQPFDKEWLELSMEDFSKDPMGFRTDLYHYLKNQVELNFNREIYQDKLEFFPDQNREFFDETFDTGILRLQPYAVLGQFSQKSSFLMDDYEQLMGSVSQNNLEELFSDKFGNQETSLSQAQENNLYTTFPMDASQEEVIKHVKSGNSCVVQGPPGTGKSQLICNLVADFTSRGKKVLVVSQKRAALDVVYERLASQGMANFTALIHDYRGDRKELYKKIAHQISSLENYQTLNRSLDAIQLERTFSQMCRNIEKYSDFFDEYKQALFDLKDCGAPVKELYLTSDYGKEGIDLTQFYRAFKLDEQDAFLSDFEQYQYYYRKFQVASSFWLHRVDFAEMGPEALRGVSGTFQELSSVKQTAKKDLDSMLADTFEYGLIYQSFQQKEKIESLMNTINSPEIFEKFKTFMSNDPAELDRLWLENKVEMVRKLLSEEGVEWGIGDDEVEAVLNKAVQASKQVESWYGRMAVSLDGKKYKEVLSLLEKNDLKRDKKDIRILIHKLENRMNLNHQYTLLAQKSWIKLPEKPFSIHSFNQMATVLVKAMNARFIMKELGVLASYFFKPQFSYSHFQSLLEGVTVINDWVEAHFGTWRKYLSEIQIKHLLSSPDEEKLNEVREGLAKDVDELIRFDRLRKQMEEEGKKVAEKIMDEYPHAEFGELKTLFLSSLKVSWVGHLEAKYPVLKEINGPQIKSYITDFEHSVEEKLKTARFIVELRLREGVCQHLEYNRLNNLITYRELAHQVGKKRQIWSVKKLISYYRDEIFRLVPCWLASPETASALFPLDQEFDLVIFDEASQCYFERGLPMMLRGKQVVVAGDRHQLQPYDLYQTRYQSEEEESMELEIDALLDMASKFFPTFHLSTHYRSATLPLIHFSNQHFYEEKLYMLPDRKVLNSGHKGIQLIEVDGVWENQTNRAEAEEVLNQVHILRAKFPSESIGIITFNYYQMLLIIGLMEEDPNLSEASRIRVKNIENVQGDEFDRVVFSTGYAKNSEGKFTANFGLLSRKGGENRLNVAITRARKENILITSLRTGYFKERQLQNPGIRLLREYISYAGSIQEGEMPETTLNVAGYNRSWSLKDRLMGTYGNHDVGENPYVRVMDLEVREGKKAVAAILTDDQRFFSSKSAKEAFVYHPQLLTSRNWNIVFLFSRQYWLDKEDLLQTKISQGSFSSDEKSG</sequence>
<keyword evidence="4" id="KW-0347">Helicase</keyword>
<evidence type="ECO:0000256" key="1">
    <source>
        <dbReference type="ARBA" id="ARBA00007913"/>
    </source>
</evidence>
<dbReference type="EMBL" id="JAUFQS010000008">
    <property type="protein sequence ID" value="MDN3688173.1"/>
    <property type="molecule type" value="Genomic_DNA"/>
</dbReference>
<dbReference type="Gene3D" id="3.40.50.300">
    <property type="entry name" value="P-loop containing nucleotide triphosphate hydrolases"/>
    <property type="match status" value="3"/>
</dbReference>
<evidence type="ECO:0000259" key="7">
    <source>
        <dbReference type="Pfam" id="PF13086"/>
    </source>
</evidence>
<evidence type="ECO:0000256" key="5">
    <source>
        <dbReference type="ARBA" id="ARBA00022840"/>
    </source>
</evidence>
<comment type="caution">
    <text evidence="9">The sequence shown here is derived from an EMBL/GenBank/DDBJ whole genome shotgun (WGS) entry which is preliminary data.</text>
</comment>
<dbReference type="Pfam" id="PF13086">
    <property type="entry name" value="AAA_11"/>
    <property type="match status" value="1"/>
</dbReference>
<dbReference type="PANTHER" id="PTHR43788">
    <property type="entry name" value="DNA2/NAM7 HELICASE FAMILY MEMBER"/>
    <property type="match status" value="1"/>
</dbReference>
<evidence type="ECO:0000256" key="6">
    <source>
        <dbReference type="SAM" id="Coils"/>
    </source>
</evidence>
<reference evidence="10" key="1">
    <citation type="journal article" date="2019" name="Int. J. Syst. Evol. Microbiol.">
        <title>The Global Catalogue of Microorganisms (GCM) 10K type strain sequencing project: providing services to taxonomists for standard genome sequencing and annotation.</title>
        <authorList>
            <consortium name="The Broad Institute Genomics Platform"/>
            <consortium name="The Broad Institute Genome Sequencing Center for Infectious Disease"/>
            <person name="Wu L."/>
            <person name="Ma J."/>
        </authorList>
    </citation>
    <scope>NUCLEOTIDE SEQUENCE [LARGE SCALE GENOMIC DNA]</scope>
    <source>
        <strain evidence="10">CECT 7706</strain>
    </source>
</reference>
<dbReference type="InterPro" id="IPR041677">
    <property type="entry name" value="DNA2/NAM7_AAA_11"/>
</dbReference>
<organism evidence="9 10">
    <name type="scientific">Cyclobacterium jeungdonense</name>
    <dbReference type="NCBI Taxonomy" id="708087"/>
    <lineage>
        <taxon>Bacteria</taxon>
        <taxon>Pseudomonadati</taxon>
        <taxon>Bacteroidota</taxon>
        <taxon>Cytophagia</taxon>
        <taxon>Cytophagales</taxon>
        <taxon>Cyclobacteriaceae</taxon>
        <taxon>Cyclobacterium</taxon>
    </lineage>
</organism>
<evidence type="ECO:0000259" key="8">
    <source>
        <dbReference type="Pfam" id="PF13087"/>
    </source>
</evidence>
<keyword evidence="6" id="KW-0175">Coiled coil</keyword>
<dbReference type="InterPro" id="IPR050534">
    <property type="entry name" value="Coronavir_polyprotein_1ab"/>
</dbReference>
<feature type="coiled-coil region" evidence="6">
    <location>
        <begin position="67"/>
        <end position="94"/>
    </location>
</feature>
<proteinExistence type="inferred from homology"/>
<evidence type="ECO:0000313" key="9">
    <source>
        <dbReference type="EMBL" id="MDN3688173.1"/>
    </source>
</evidence>